<reference evidence="8 9" key="1">
    <citation type="journal article" date="2022" name="Nat. Ecol. Evol.">
        <title>A masculinizing supergene underlies an exaggerated male reproductive morph in a spider.</title>
        <authorList>
            <person name="Hendrickx F."/>
            <person name="De Corte Z."/>
            <person name="Sonet G."/>
            <person name="Van Belleghem S.M."/>
            <person name="Kostlbacher S."/>
            <person name="Vangestel C."/>
        </authorList>
    </citation>
    <scope>NUCLEOTIDE SEQUENCE [LARGE SCALE GENOMIC DNA]</scope>
    <source>
        <strain evidence="8">W744_W776</strain>
    </source>
</reference>
<accession>A0AAV6V898</accession>
<feature type="compositionally biased region" description="Polar residues" evidence="7">
    <location>
        <begin position="160"/>
        <end position="173"/>
    </location>
</feature>
<dbReference type="PANTHER" id="PTHR17005">
    <property type="entry name" value="MALE-ENHANCED ANTIGEN-1"/>
    <property type="match status" value="1"/>
</dbReference>
<evidence type="ECO:0000313" key="8">
    <source>
        <dbReference type="EMBL" id="KAG8192914.1"/>
    </source>
</evidence>
<dbReference type="InterPro" id="IPR009685">
    <property type="entry name" value="MEA1"/>
</dbReference>
<evidence type="ECO:0000256" key="5">
    <source>
        <dbReference type="ARBA" id="ARBA00022782"/>
    </source>
</evidence>
<dbReference type="GO" id="GO:0007283">
    <property type="term" value="P:spermatogenesis"/>
    <property type="evidence" value="ECO:0007669"/>
    <property type="project" value="UniProtKB-KW"/>
</dbReference>
<evidence type="ECO:0000256" key="7">
    <source>
        <dbReference type="SAM" id="MobiDB-lite"/>
    </source>
</evidence>
<keyword evidence="4" id="KW-0597">Phosphoprotein</keyword>
<keyword evidence="5" id="KW-0221">Differentiation</keyword>
<evidence type="ECO:0000256" key="2">
    <source>
        <dbReference type="ARBA" id="ARBA00022245"/>
    </source>
</evidence>
<comment type="function">
    <text evidence="1">May play an important role in spermatogenesis and/or testis development.</text>
</comment>
<evidence type="ECO:0000256" key="1">
    <source>
        <dbReference type="ARBA" id="ARBA00002540"/>
    </source>
</evidence>
<dbReference type="EMBL" id="JAFNEN010000133">
    <property type="protein sequence ID" value="KAG8192914.1"/>
    <property type="molecule type" value="Genomic_DNA"/>
</dbReference>
<dbReference type="Pfam" id="PF06910">
    <property type="entry name" value="MEA1"/>
    <property type="match status" value="1"/>
</dbReference>
<proteinExistence type="predicted"/>
<feature type="region of interest" description="Disordered" evidence="7">
    <location>
        <begin position="1"/>
        <end position="59"/>
    </location>
</feature>
<dbReference type="AlphaFoldDB" id="A0AAV6V898"/>
<organism evidence="8 9">
    <name type="scientific">Oedothorax gibbosus</name>
    <dbReference type="NCBI Taxonomy" id="931172"/>
    <lineage>
        <taxon>Eukaryota</taxon>
        <taxon>Metazoa</taxon>
        <taxon>Ecdysozoa</taxon>
        <taxon>Arthropoda</taxon>
        <taxon>Chelicerata</taxon>
        <taxon>Arachnida</taxon>
        <taxon>Araneae</taxon>
        <taxon>Araneomorphae</taxon>
        <taxon>Entelegynae</taxon>
        <taxon>Araneoidea</taxon>
        <taxon>Linyphiidae</taxon>
        <taxon>Erigoninae</taxon>
        <taxon>Oedothorax</taxon>
    </lineage>
</organism>
<evidence type="ECO:0000256" key="3">
    <source>
        <dbReference type="ARBA" id="ARBA00022473"/>
    </source>
</evidence>
<feature type="region of interest" description="Disordered" evidence="7">
    <location>
        <begin position="153"/>
        <end position="173"/>
    </location>
</feature>
<dbReference type="Proteomes" id="UP000827092">
    <property type="component" value="Unassembled WGS sequence"/>
</dbReference>
<protein>
    <recommendedName>
        <fullName evidence="2">Male-enhanced antigen 1</fullName>
    </recommendedName>
</protein>
<comment type="caution">
    <text evidence="8">The sequence shown here is derived from an EMBL/GenBank/DDBJ whole genome shotgun (WGS) entry which is preliminary data.</text>
</comment>
<sequence length="173" mass="19310">MSPIIPYPQEIPSEGAENVSAEDPVYIMSDSDSLSADEEHEGYEPLSQDPDNCNENTSDVEDDANFLPNEDNMVSEVNLINHALLLQNKPEDPLCIDQEPRKDLKLDEEKIETIKSVMKGIKLPQSNLPEWATVVPEEEWKSVLLSDMLAKQKGCPKSTIGETSSQNDTDIPR</sequence>
<keyword evidence="9" id="KW-1185">Reference proteome</keyword>
<evidence type="ECO:0000256" key="6">
    <source>
        <dbReference type="ARBA" id="ARBA00022871"/>
    </source>
</evidence>
<keyword evidence="3" id="KW-0217">Developmental protein</keyword>
<dbReference type="GO" id="GO:0030154">
    <property type="term" value="P:cell differentiation"/>
    <property type="evidence" value="ECO:0007669"/>
    <property type="project" value="UniProtKB-KW"/>
</dbReference>
<gene>
    <name evidence="8" type="ORF">JTE90_025623</name>
</gene>
<evidence type="ECO:0000256" key="4">
    <source>
        <dbReference type="ARBA" id="ARBA00022553"/>
    </source>
</evidence>
<name>A0AAV6V898_9ARAC</name>
<keyword evidence="6" id="KW-0744">Spermatogenesis</keyword>
<evidence type="ECO:0000313" key="9">
    <source>
        <dbReference type="Proteomes" id="UP000827092"/>
    </source>
</evidence>